<keyword evidence="18" id="KW-0472">Membrane</keyword>
<keyword evidence="16" id="KW-0443">Lipid metabolism</keyword>
<evidence type="ECO:0000256" key="13">
    <source>
        <dbReference type="ARBA" id="ARBA00022990"/>
    </source>
</evidence>
<evidence type="ECO:0000256" key="14">
    <source>
        <dbReference type="ARBA" id="ARBA00023002"/>
    </source>
</evidence>
<gene>
    <name evidence="41" type="ORF">CDAUBV1_LOCUS9171</name>
</gene>
<keyword evidence="7" id="KW-0488">Methylation</keyword>
<comment type="pathway">
    <text evidence="3">Lipid metabolism; fatty acid beta-oxidation.</text>
</comment>
<feature type="domain" description="3-hydroxyacyl-CoA dehydrogenase C-terminal" evidence="39">
    <location>
        <begin position="670"/>
        <end position="753"/>
    </location>
</feature>
<keyword evidence="13" id="KW-0007">Acetylation</keyword>
<evidence type="ECO:0000259" key="39">
    <source>
        <dbReference type="Pfam" id="PF00725"/>
    </source>
</evidence>
<sequence>MSYLLSLRAIRSAGFRPSIGRFVGPCGQMRRISSYATCEKKNGVAVIKLDNPGSKVNMISKNCCLELASIMKTVQSDKSVAAVVLMSKKPQCFVAGADIKELGACKSEAEACQLSADGQSFMNQFATFQKPVVAAIMGSCFGGGLELALACHYRLAVDTKHTLFALPEVKLGILPAAGGIQRMLALCPRIDKSLHQALTGSFISAPEAKRMGLVHEVIPPLGPGIMPPTENTLSHLEDVAVTCAKELANGVMKMPTPTRSIFHKAAWKLLEYEYPRRLFFKRAMNKVMEKTLGLFPAPLKVIELFETSIAKGPKVGYETESKMFGELATRKETKALMGLFFGQTACKKQRLPDPKKKVERLGVIGAGLMGAGIAQVSIQRSIPTVVADVSSKNLSRCEEYIQKNLSDLVKRKKMRHYEADRTFSLLESTLNLKDLGRVDMVIEAVFEDLTTKQRVVNELEAILPPHAVFASNTSALPIHKIAEASKRPEKFVGMHYFSPVPKMELLEIVSMEKTSPDTLASAMNVGLRQGKAVIVVKDGPGFYTTRLMGPLISEALLLLQEGVAPPVLDRAVRQLGFPVGLATLLDEVGIDVACHVTETLSNAFGPRMAGGNVSLLKDMVAAGILGRKSGSGVYVYVDKKPKGRLENSEASKLVDKYRIPPKMVNKPEVIQNRLLSRFVNEAVLCLEEGILINGPLEGDVGAVFGLGFPPNLGGPFRYLDLYGAAGLVSHMEEFAKVYGEQFTPCSLLLDHCKDETKKFHST</sequence>
<dbReference type="Gene3D" id="1.10.1040.50">
    <property type="match status" value="1"/>
</dbReference>
<dbReference type="PROSITE" id="PS00067">
    <property type="entry name" value="3HCDH"/>
    <property type="match status" value="1"/>
</dbReference>
<dbReference type="GO" id="GO:0004300">
    <property type="term" value="F:enoyl-CoA hydratase activity"/>
    <property type="evidence" value="ECO:0007669"/>
    <property type="project" value="UniProtKB-EC"/>
</dbReference>
<evidence type="ECO:0000256" key="10">
    <source>
        <dbReference type="ARBA" id="ARBA00022792"/>
    </source>
</evidence>
<dbReference type="InterPro" id="IPR001753">
    <property type="entry name" value="Enoyl-CoA_hydra/iso"/>
</dbReference>
<dbReference type="Gene3D" id="3.40.50.720">
    <property type="entry name" value="NAD(P)-binding Rossmann-like Domain"/>
    <property type="match status" value="1"/>
</dbReference>
<dbReference type="Proteomes" id="UP001497525">
    <property type="component" value="Unassembled WGS sequence"/>
</dbReference>
<dbReference type="FunFam" id="1.10.1040.50:FF:000002">
    <property type="entry name" value="Trifunctional enzyme subunit alpha, mitochondrial"/>
    <property type="match status" value="1"/>
</dbReference>
<comment type="catalytic activity">
    <reaction evidence="22">
        <text>(3S)-hydroxyhexadecanoyl-CoA + NAD(+) = 3-oxohexadecanoyl-CoA + NADH + H(+)</text>
        <dbReference type="Rhea" id="RHEA:31159"/>
        <dbReference type="ChEBI" id="CHEBI:15378"/>
        <dbReference type="ChEBI" id="CHEBI:57349"/>
        <dbReference type="ChEBI" id="CHEBI:57540"/>
        <dbReference type="ChEBI" id="CHEBI:57945"/>
        <dbReference type="ChEBI" id="CHEBI:62613"/>
    </reaction>
    <physiologicalReaction direction="left-to-right" evidence="22">
        <dbReference type="Rhea" id="RHEA:31160"/>
    </physiologicalReaction>
</comment>
<keyword evidence="17" id="KW-0496">Mitochondrion</keyword>
<comment type="catalytic activity">
    <reaction evidence="29">
        <text>(3S)-3-hydroxydodecanoyl-CoA = (2E)-dodecenoyl-CoA + H2O</text>
        <dbReference type="Rhea" id="RHEA:31075"/>
        <dbReference type="ChEBI" id="CHEBI:15377"/>
        <dbReference type="ChEBI" id="CHEBI:57330"/>
        <dbReference type="ChEBI" id="CHEBI:62558"/>
    </reaction>
    <physiologicalReaction direction="right-to-left" evidence="29">
        <dbReference type="Rhea" id="RHEA:31077"/>
    </physiologicalReaction>
</comment>
<evidence type="ECO:0000256" key="24">
    <source>
        <dbReference type="ARBA" id="ARBA00050222"/>
    </source>
</evidence>
<dbReference type="EMBL" id="CAXLJL010000245">
    <property type="protein sequence ID" value="CAL5135112.1"/>
    <property type="molecule type" value="Genomic_DNA"/>
</dbReference>
<comment type="catalytic activity">
    <reaction evidence="1">
        <text>(3S)-hydroxyhexadecanoyl-CoA = (2E)-hexadecenoyl-CoA + H2O</text>
        <dbReference type="Rhea" id="RHEA:31163"/>
        <dbReference type="ChEBI" id="CHEBI:15377"/>
        <dbReference type="ChEBI" id="CHEBI:61526"/>
        <dbReference type="ChEBI" id="CHEBI:62613"/>
    </reaction>
    <physiologicalReaction direction="right-to-left" evidence="1">
        <dbReference type="Rhea" id="RHEA:31165"/>
    </physiologicalReaction>
</comment>
<dbReference type="InterPro" id="IPR006180">
    <property type="entry name" value="3-OHacyl-CoA_DH_CS"/>
</dbReference>
<comment type="catalytic activity">
    <reaction evidence="23">
        <text>(3S)-hydroxydecanoyl-CoA + NAD(+) = 3-oxodecanoyl-CoA + NADH + H(+)</text>
        <dbReference type="Rhea" id="RHEA:31187"/>
        <dbReference type="ChEBI" id="CHEBI:15378"/>
        <dbReference type="ChEBI" id="CHEBI:57540"/>
        <dbReference type="ChEBI" id="CHEBI:57945"/>
        <dbReference type="ChEBI" id="CHEBI:62548"/>
        <dbReference type="ChEBI" id="CHEBI:62616"/>
    </reaction>
    <physiologicalReaction direction="left-to-right" evidence="23">
        <dbReference type="Rhea" id="RHEA:31188"/>
    </physiologicalReaction>
</comment>
<dbReference type="Gene3D" id="3.90.226.10">
    <property type="entry name" value="2-enoyl-CoA Hydratase, Chain A, domain 1"/>
    <property type="match status" value="1"/>
</dbReference>
<dbReference type="Pfam" id="PF00378">
    <property type="entry name" value="ECH_1"/>
    <property type="match status" value="1"/>
</dbReference>
<dbReference type="GO" id="GO:0006635">
    <property type="term" value="P:fatty acid beta-oxidation"/>
    <property type="evidence" value="ECO:0007669"/>
    <property type="project" value="TreeGrafter"/>
</dbReference>
<comment type="catalytic activity">
    <reaction evidence="30">
        <text>(3S)-hydroxytetradecanoyl-CoA + NAD(+) = 3-oxotetradecanoyl-CoA + NADH + H(+)</text>
        <dbReference type="Rhea" id="RHEA:31167"/>
        <dbReference type="ChEBI" id="CHEBI:15378"/>
        <dbReference type="ChEBI" id="CHEBI:57540"/>
        <dbReference type="ChEBI" id="CHEBI:57945"/>
        <dbReference type="ChEBI" id="CHEBI:62543"/>
        <dbReference type="ChEBI" id="CHEBI:62614"/>
    </reaction>
    <physiologicalReaction direction="left-to-right" evidence="30">
        <dbReference type="Rhea" id="RHEA:31168"/>
    </physiologicalReaction>
</comment>
<comment type="similarity">
    <text evidence="4">In the central section; belongs to the 3-hydroxyacyl-CoA dehydrogenase family.</text>
</comment>
<evidence type="ECO:0000256" key="18">
    <source>
        <dbReference type="ARBA" id="ARBA00023136"/>
    </source>
</evidence>
<evidence type="ECO:0000256" key="1">
    <source>
        <dbReference type="ARBA" id="ARBA00000469"/>
    </source>
</evidence>
<evidence type="ECO:0000256" key="29">
    <source>
        <dbReference type="ARBA" id="ARBA00052711"/>
    </source>
</evidence>
<evidence type="ECO:0000256" key="22">
    <source>
        <dbReference type="ARBA" id="ARBA00047613"/>
    </source>
</evidence>
<dbReference type="InterPro" id="IPR006176">
    <property type="entry name" value="3-OHacyl-CoA_DH_NAD-bd"/>
</dbReference>
<keyword evidence="9" id="KW-0808">Transferase</keyword>
<dbReference type="CDD" id="cd06558">
    <property type="entry name" value="crotonase-like"/>
    <property type="match status" value="1"/>
</dbReference>
<proteinExistence type="inferred from homology"/>
<keyword evidence="15" id="KW-0520">NAD</keyword>
<evidence type="ECO:0000256" key="27">
    <source>
        <dbReference type="ARBA" id="ARBA00051877"/>
    </source>
</evidence>
<evidence type="ECO:0000256" key="23">
    <source>
        <dbReference type="ARBA" id="ARBA00048361"/>
    </source>
</evidence>
<dbReference type="EC" id="1.1.1.211" evidence="35"/>
<evidence type="ECO:0000256" key="31">
    <source>
        <dbReference type="ARBA" id="ARBA00052860"/>
    </source>
</evidence>
<dbReference type="SUPFAM" id="SSF52096">
    <property type="entry name" value="ClpP/crotonase"/>
    <property type="match status" value="1"/>
</dbReference>
<comment type="catalytic activity">
    <reaction evidence="32">
        <text>(3S)-3-hydroxydodecanoyl-CoA + NAD(+) = 3-oxododecanoyl-CoA + NADH + H(+)</text>
        <dbReference type="Rhea" id="RHEA:31179"/>
        <dbReference type="ChEBI" id="CHEBI:15378"/>
        <dbReference type="ChEBI" id="CHEBI:57540"/>
        <dbReference type="ChEBI" id="CHEBI:57945"/>
        <dbReference type="ChEBI" id="CHEBI:62558"/>
        <dbReference type="ChEBI" id="CHEBI:62615"/>
    </reaction>
    <physiologicalReaction direction="left-to-right" evidence="32">
        <dbReference type="Rhea" id="RHEA:31180"/>
    </physiologicalReaction>
</comment>
<keyword evidence="19" id="KW-0456">Lyase</keyword>
<dbReference type="SUPFAM" id="SSF48179">
    <property type="entry name" value="6-phosphogluconate dehydrogenase C-terminal domain-like"/>
    <property type="match status" value="2"/>
</dbReference>
<dbReference type="FunFam" id="3.90.226.10:FF:000011">
    <property type="entry name" value="Fatty acid oxidation complex subunit alpha"/>
    <property type="match status" value="1"/>
</dbReference>
<keyword evidence="11" id="KW-0276">Fatty acid metabolism</keyword>
<dbReference type="SUPFAM" id="SSF51735">
    <property type="entry name" value="NAD(P)-binding Rossmann-fold domains"/>
    <property type="match status" value="1"/>
</dbReference>
<evidence type="ECO:0000256" key="30">
    <source>
        <dbReference type="ARBA" id="ARBA00052834"/>
    </source>
</evidence>
<comment type="catalytic activity">
    <reaction evidence="24">
        <text>1'-[1,2-di-(9Z,12Z-octadecadienoyl)-sn-glycero-3-phospho]-3'-[1-(9Z,12Z-octadecadienoyl)-sn-glycero-3-phospho]-glycerol + (9Z,12Z)-octadecadienoyl-CoA = 1',3'-bis-[1,2-di-(9Z,12Z-octadecadienoyl)-sn-glycero-3-phospho]-glycerol + CoA</text>
        <dbReference type="Rhea" id="RHEA:43672"/>
        <dbReference type="ChEBI" id="CHEBI:57287"/>
        <dbReference type="ChEBI" id="CHEBI:57383"/>
        <dbReference type="ChEBI" id="CHEBI:83580"/>
        <dbReference type="ChEBI" id="CHEBI:83581"/>
    </reaction>
    <physiologicalReaction direction="left-to-right" evidence="24">
        <dbReference type="Rhea" id="RHEA:43673"/>
    </physiologicalReaction>
</comment>
<dbReference type="GO" id="GO:0016509">
    <property type="term" value="F:long-chain (3S)-3-hydroxyacyl-CoA dehydrogenase (NAD+) activity"/>
    <property type="evidence" value="ECO:0007669"/>
    <property type="project" value="UniProtKB-EC"/>
</dbReference>
<dbReference type="Pfam" id="PF00725">
    <property type="entry name" value="3HCDH"/>
    <property type="match status" value="2"/>
</dbReference>
<feature type="domain" description="3-hydroxyacyl-CoA dehydrogenase C-terminal" evidence="39">
    <location>
        <begin position="541"/>
        <end position="636"/>
    </location>
</feature>
<evidence type="ECO:0000256" key="12">
    <source>
        <dbReference type="ARBA" id="ARBA00022946"/>
    </source>
</evidence>
<comment type="catalytic activity">
    <reaction evidence="31">
        <text>1'-[1,2-di-(9Z,12Z-octadecadienoyl)-sn-glycero-3-phospho]-3'-[1-(9Z,12Z-octadecadienoyl)-sn-glycero-3-phospho]-glycerol + (9Z)-octadecenoyl-CoA = 1'-[1,2-di-(9Z,12Z-octadecadienoyl)-sn-glycero-3-phospho]-3'-[1-(9Z,12Z-octadecadienoyl)-2-(9Z-octadecenoyl)-sn-glycero-3-phospho]-glycerol + CoA</text>
        <dbReference type="Rhea" id="RHEA:43676"/>
        <dbReference type="ChEBI" id="CHEBI:57287"/>
        <dbReference type="ChEBI" id="CHEBI:57387"/>
        <dbReference type="ChEBI" id="CHEBI:83580"/>
        <dbReference type="ChEBI" id="CHEBI:83582"/>
    </reaction>
    <physiologicalReaction direction="left-to-right" evidence="31">
        <dbReference type="Rhea" id="RHEA:43677"/>
    </physiologicalReaction>
</comment>
<keyword evidence="8" id="KW-0597">Phosphoprotein</keyword>
<dbReference type="GO" id="GO:0005743">
    <property type="term" value="C:mitochondrial inner membrane"/>
    <property type="evidence" value="ECO:0007669"/>
    <property type="project" value="UniProtKB-SubCell"/>
</dbReference>
<evidence type="ECO:0000256" key="16">
    <source>
        <dbReference type="ARBA" id="ARBA00023098"/>
    </source>
</evidence>
<keyword evidence="12" id="KW-0809">Transit peptide</keyword>
<comment type="catalytic activity">
    <reaction evidence="27">
        <text>(3S)-hydroxyoctanoyl-CoA = (2E)-octenoyl-CoA + H2O</text>
        <dbReference type="Rhea" id="RHEA:31199"/>
        <dbReference type="ChEBI" id="CHEBI:15377"/>
        <dbReference type="ChEBI" id="CHEBI:62242"/>
        <dbReference type="ChEBI" id="CHEBI:62617"/>
    </reaction>
    <physiologicalReaction direction="right-to-left" evidence="27">
        <dbReference type="Rhea" id="RHEA:31201"/>
    </physiologicalReaction>
</comment>
<evidence type="ECO:0000256" key="5">
    <source>
        <dbReference type="ARBA" id="ARBA00008750"/>
    </source>
</evidence>
<dbReference type="GO" id="GO:0016507">
    <property type="term" value="C:mitochondrial fatty acid beta-oxidation multienzyme complex"/>
    <property type="evidence" value="ECO:0007669"/>
    <property type="project" value="TreeGrafter"/>
</dbReference>
<evidence type="ECO:0000256" key="15">
    <source>
        <dbReference type="ARBA" id="ARBA00023027"/>
    </source>
</evidence>
<evidence type="ECO:0000256" key="9">
    <source>
        <dbReference type="ARBA" id="ARBA00022679"/>
    </source>
</evidence>
<evidence type="ECO:0000313" key="41">
    <source>
        <dbReference type="EMBL" id="CAL5135112.1"/>
    </source>
</evidence>
<evidence type="ECO:0000256" key="2">
    <source>
        <dbReference type="ARBA" id="ARBA00004273"/>
    </source>
</evidence>
<evidence type="ECO:0000256" key="11">
    <source>
        <dbReference type="ARBA" id="ARBA00022832"/>
    </source>
</evidence>
<evidence type="ECO:0000256" key="7">
    <source>
        <dbReference type="ARBA" id="ARBA00022481"/>
    </source>
</evidence>
<comment type="catalytic activity">
    <reaction evidence="21">
        <text>a (3S)-3-hydroxyacyl-CoA = a (2E)-enoyl-CoA + H2O</text>
        <dbReference type="Rhea" id="RHEA:16105"/>
        <dbReference type="ChEBI" id="CHEBI:15377"/>
        <dbReference type="ChEBI" id="CHEBI:57318"/>
        <dbReference type="ChEBI" id="CHEBI:58856"/>
        <dbReference type="EC" id="4.2.1.17"/>
    </reaction>
    <physiologicalReaction direction="right-to-left" evidence="21">
        <dbReference type="Rhea" id="RHEA:16107"/>
    </physiologicalReaction>
</comment>
<dbReference type="InterPro" id="IPR008927">
    <property type="entry name" value="6-PGluconate_DH-like_C_sf"/>
</dbReference>
<evidence type="ECO:0000256" key="8">
    <source>
        <dbReference type="ARBA" id="ARBA00022553"/>
    </source>
</evidence>
<evidence type="ECO:0000256" key="20">
    <source>
        <dbReference type="ARBA" id="ARBA00023268"/>
    </source>
</evidence>
<evidence type="ECO:0000256" key="26">
    <source>
        <dbReference type="ARBA" id="ARBA00051215"/>
    </source>
</evidence>
<dbReference type="InterPro" id="IPR006108">
    <property type="entry name" value="3HC_DH_C"/>
</dbReference>
<dbReference type="FunFam" id="3.40.50.720:FF:000009">
    <property type="entry name" value="Fatty oxidation complex, alpha subunit"/>
    <property type="match status" value="1"/>
</dbReference>
<evidence type="ECO:0000256" key="19">
    <source>
        <dbReference type="ARBA" id="ARBA00023239"/>
    </source>
</evidence>
<comment type="catalytic activity">
    <reaction evidence="26">
        <text>a 4-saturated-(3S)-3-hydroxyacyl-CoA = a (3E)-enoyl-CoA + H2O</text>
        <dbReference type="Rhea" id="RHEA:20724"/>
        <dbReference type="ChEBI" id="CHEBI:15377"/>
        <dbReference type="ChEBI" id="CHEBI:58521"/>
        <dbReference type="ChEBI" id="CHEBI:137480"/>
        <dbReference type="EC" id="4.2.1.17"/>
    </reaction>
    <physiologicalReaction direction="right-to-left" evidence="26">
        <dbReference type="Rhea" id="RHEA:20726"/>
    </physiologicalReaction>
</comment>
<evidence type="ECO:0000256" key="35">
    <source>
        <dbReference type="ARBA" id="ARBA00066806"/>
    </source>
</evidence>
<evidence type="ECO:0000256" key="6">
    <source>
        <dbReference type="ARBA" id="ARBA00012076"/>
    </source>
</evidence>
<comment type="caution">
    <text evidence="41">The sequence shown here is derived from an EMBL/GenBank/DDBJ whole genome shotgun (WGS) entry which is preliminary data.</text>
</comment>
<reference evidence="41" key="1">
    <citation type="submission" date="2024-06" db="EMBL/GenBank/DDBJ databases">
        <authorList>
            <person name="Liu X."/>
            <person name="Lenzi L."/>
            <person name="Haldenby T S."/>
            <person name="Uol C."/>
        </authorList>
    </citation>
    <scope>NUCLEOTIDE SEQUENCE</scope>
</reference>
<evidence type="ECO:0000256" key="38">
    <source>
        <dbReference type="ARBA" id="ARBA00083277"/>
    </source>
</evidence>
<dbReference type="InterPro" id="IPR036291">
    <property type="entry name" value="NAD(P)-bd_dom_sf"/>
</dbReference>
<comment type="catalytic activity">
    <reaction evidence="28">
        <text>(3S)-hydroxyoctanoyl-CoA + NAD(+) = 3-oxooctanoyl-CoA + NADH + H(+)</text>
        <dbReference type="Rhea" id="RHEA:31195"/>
        <dbReference type="ChEBI" id="CHEBI:15378"/>
        <dbReference type="ChEBI" id="CHEBI:57540"/>
        <dbReference type="ChEBI" id="CHEBI:57945"/>
        <dbReference type="ChEBI" id="CHEBI:62617"/>
        <dbReference type="ChEBI" id="CHEBI:62619"/>
    </reaction>
    <physiologicalReaction direction="left-to-right" evidence="28">
        <dbReference type="Rhea" id="RHEA:31196"/>
    </physiologicalReaction>
</comment>
<evidence type="ECO:0000259" key="40">
    <source>
        <dbReference type="Pfam" id="PF02737"/>
    </source>
</evidence>
<protein>
    <recommendedName>
        <fullName evidence="36">Trifunctional enzyme subunit alpha, mitochondrial</fullName>
        <ecNumber evidence="35">1.1.1.211</ecNumber>
        <ecNumber evidence="6">4.2.1.17</ecNumber>
    </recommendedName>
    <alternativeName>
        <fullName evidence="37">Monolysocardiolipin acyltransferase</fullName>
    </alternativeName>
    <alternativeName>
        <fullName evidence="38">TP-alpha</fullName>
    </alternativeName>
</protein>
<comment type="subcellular location">
    <subcellularLocation>
        <location evidence="2">Mitochondrion inner membrane</location>
    </subcellularLocation>
</comment>
<name>A0AAV2TI75_CALDB</name>
<dbReference type="EC" id="4.2.1.17" evidence="6"/>
<keyword evidence="10" id="KW-0999">Mitochondrion inner membrane</keyword>
<dbReference type="AlphaFoldDB" id="A0AAV2TI75"/>
<comment type="catalytic activity">
    <reaction evidence="33">
        <text>1'-[1,2-di-(9Z,12Z-octadecadienoyl)-sn-glycero-3-phospho]-3'-[1-(9Z,12Z-octadecadienoyl)-sn-glycero-3-phospho]-glycerol + hexadecanoyl-CoA = 1'-[1,2-di-(9Z,12Z-octadecadienoyl)-sn-glycero-3-phospho]-3'-[1-(9Z,12Z-octadecadienoyl)-2-hexadecanoyl-sn-glycero-3-phospho]-glycerol + CoA</text>
        <dbReference type="Rhea" id="RHEA:43680"/>
        <dbReference type="ChEBI" id="CHEBI:57287"/>
        <dbReference type="ChEBI" id="CHEBI:57379"/>
        <dbReference type="ChEBI" id="CHEBI:83580"/>
        <dbReference type="ChEBI" id="CHEBI:83583"/>
    </reaction>
    <physiologicalReaction direction="left-to-right" evidence="33">
        <dbReference type="Rhea" id="RHEA:43681"/>
    </physiologicalReaction>
</comment>
<dbReference type="GO" id="GO:0016740">
    <property type="term" value="F:transferase activity"/>
    <property type="evidence" value="ECO:0007669"/>
    <property type="project" value="UniProtKB-KW"/>
</dbReference>
<evidence type="ECO:0000256" key="36">
    <source>
        <dbReference type="ARBA" id="ARBA00068347"/>
    </source>
</evidence>
<dbReference type="PANTHER" id="PTHR43612:SF3">
    <property type="entry name" value="TRIFUNCTIONAL ENZYME SUBUNIT ALPHA, MITOCHONDRIAL"/>
    <property type="match status" value="1"/>
</dbReference>
<evidence type="ECO:0000256" key="21">
    <source>
        <dbReference type="ARBA" id="ARBA00035854"/>
    </source>
</evidence>
<keyword evidence="14" id="KW-0560">Oxidoreductase</keyword>
<comment type="catalytic activity">
    <reaction evidence="25">
        <text>a long-chain (3S)-3-hydroxy fatty acyl-CoA + NAD(+) = a long-chain 3-oxo-fatty acyl-CoA + NADH + H(+)</text>
        <dbReference type="Rhea" id="RHEA:52656"/>
        <dbReference type="ChEBI" id="CHEBI:15378"/>
        <dbReference type="ChEBI" id="CHEBI:57540"/>
        <dbReference type="ChEBI" id="CHEBI:57945"/>
        <dbReference type="ChEBI" id="CHEBI:136757"/>
        <dbReference type="ChEBI" id="CHEBI:136758"/>
        <dbReference type="EC" id="1.1.1.211"/>
    </reaction>
    <physiologicalReaction direction="left-to-right" evidence="25">
        <dbReference type="Rhea" id="RHEA:52657"/>
    </physiologicalReaction>
</comment>
<evidence type="ECO:0000256" key="28">
    <source>
        <dbReference type="ARBA" id="ARBA00052224"/>
    </source>
</evidence>
<feature type="domain" description="3-hydroxyacyl-CoA dehydrogenase NAD binding" evidence="40">
    <location>
        <begin position="361"/>
        <end position="538"/>
    </location>
</feature>
<dbReference type="GO" id="GO:0070403">
    <property type="term" value="F:NAD+ binding"/>
    <property type="evidence" value="ECO:0007669"/>
    <property type="project" value="InterPro"/>
</dbReference>
<comment type="subunit">
    <text evidence="34">Heterotetramer of 2 alpha/HADHA and 2 beta/HADHB subunits; forms the mitochondrial trifunctional enzyme. Also purified as higher order heterooligomers including a 4 alpha/HADHA and 4 beta/HADHB heterooligomer which physiological significance remains unclear. The mitochondrial trifunctional enzyme interacts with MTLN.</text>
</comment>
<keyword evidence="20" id="KW-0511">Multifunctional enzyme</keyword>
<dbReference type="PANTHER" id="PTHR43612">
    <property type="entry name" value="TRIFUNCTIONAL ENZYME SUBUNIT ALPHA"/>
    <property type="match status" value="1"/>
</dbReference>
<evidence type="ECO:0000256" key="34">
    <source>
        <dbReference type="ARBA" id="ARBA00062153"/>
    </source>
</evidence>
<dbReference type="InterPro" id="IPR029045">
    <property type="entry name" value="ClpP/crotonase-like_dom_sf"/>
</dbReference>
<evidence type="ECO:0000256" key="25">
    <source>
        <dbReference type="ARBA" id="ARBA00050446"/>
    </source>
</evidence>
<evidence type="ECO:0000256" key="32">
    <source>
        <dbReference type="ARBA" id="ARBA00052945"/>
    </source>
</evidence>
<evidence type="ECO:0000256" key="37">
    <source>
        <dbReference type="ARBA" id="ARBA00077617"/>
    </source>
</evidence>
<evidence type="ECO:0000313" key="42">
    <source>
        <dbReference type="Proteomes" id="UP001497525"/>
    </source>
</evidence>
<organism evidence="41 42">
    <name type="scientific">Calicophoron daubneyi</name>
    <name type="common">Rumen fluke</name>
    <name type="synonym">Paramphistomum daubneyi</name>
    <dbReference type="NCBI Taxonomy" id="300641"/>
    <lineage>
        <taxon>Eukaryota</taxon>
        <taxon>Metazoa</taxon>
        <taxon>Spiralia</taxon>
        <taxon>Lophotrochozoa</taxon>
        <taxon>Platyhelminthes</taxon>
        <taxon>Trematoda</taxon>
        <taxon>Digenea</taxon>
        <taxon>Plagiorchiida</taxon>
        <taxon>Pronocephalata</taxon>
        <taxon>Paramphistomoidea</taxon>
        <taxon>Paramphistomidae</taxon>
        <taxon>Calicophoron</taxon>
    </lineage>
</organism>
<dbReference type="InterPro" id="IPR050136">
    <property type="entry name" value="FA_oxidation_alpha_subunit"/>
</dbReference>
<evidence type="ECO:0000256" key="33">
    <source>
        <dbReference type="ARBA" id="ARBA00052989"/>
    </source>
</evidence>
<evidence type="ECO:0000256" key="17">
    <source>
        <dbReference type="ARBA" id="ARBA00023128"/>
    </source>
</evidence>
<comment type="similarity">
    <text evidence="5">In the N-terminal section; belongs to the enoyl-CoA hydratase/isomerase family.</text>
</comment>
<dbReference type="Pfam" id="PF02737">
    <property type="entry name" value="3HCDH_N"/>
    <property type="match status" value="1"/>
</dbReference>
<evidence type="ECO:0000256" key="4">
    <source>
        <dbReference type="ARBA" id="ARBA00007005"/>
    </source>
</evidence>
<evidence type="ECO:0000256" key="3">
    <source>
        <dbReference type="ARBA" id="ARBA00005005"/>
    </source>
</evidence>
<accession>A0AAV2TI75</accession>